<organism evidence="13 14">
    <name type="scientific">Dinoponera quadriceps</name>
    <name type="common">South American ant</name>
    <dbReference type="NCBI Taxonomy" id="609295"/>
    <lineage>
        <taxon>Eukaryota</taxon>
        <taxon>Metazoa</taxon>
        <taxon>Ecdysozoa</taxon>
        <taxon>Arthropoda</taxon>
        <taxon>Hexapoda</taxon>
        <taxon>Insecta</taxon>
        <taxon>Pterygota</taxon>
        <taxon>Neoptera</taxon>
        <taxon>Endopterygota</taxon>
        <taxon>Hymenoptera</taxon>
        <taxon>Apocrita</taxon>
        <taxon>Aculeata</taxon>
        <taxon>Formicoidea</taxon>
        <taxon>Formicidae</taxon>
        <taxon>Ponerinae</taxon>
        <taxon>Ponerini</taxon>
        <taxon>Dinoponera</taxon>
    </lineage>
</organism>
<dbReference type="PANTHER" id="PTHR24291:SF106">
    <property type="entry name" value="CYTOCHROME P450 4G1-RELATED"/>
    <property type="match status" value="1"/>
</dbReference>
<evidence type="ECO:0000256" key="8">
    <source>
        <dbReference type="ARBA" id="ARBA00023002"/>
    </source>
</evidence>
<dbReference type="PRINTS" id="PR00465">
    <property type="entry name" value="EP450IV"/>
</dbReference>
<accession>A0A6P3Y6M5</accession>
<evidence type="ECO:0000256" key="3">
    <source>
        <dbReference type="ARBA" id="ARBA00004174"/>
    </source>
</evidence>
<dbReference type="GO" id="GO:0005506">
    <property type="term" value="F:iron ion binding"/>
    <property type="evidence" value="ECO:0007669"/>
    <property type="project" value="InterPro"/>
</dbReference>
<evidence type="ECO:0000256" key="2">
    <source>
        <dbReference type="ARBA" id="ARBA00003690"/>
    </source>
</evidence>
<evidence type="ECO:0000256" key="10">
    <source>
        <dbReference type="ARBA" id="ARBA00023033"/>
    </source>
</evidence>
<dbReference type="Gene3D" id="1.10.630.10">
    <property type="entry name" value="Cytochrome P450"/>
    <property type="match status" value="2"/>
</dbReference>
<feature type="non-terminal residue" evidence="14">
    <location>
        <position position="346"/>
    </location>
</feature>
<comment type="subcellular location">
    <subcellularLocation>
        <location evidence="4">Endoplasmic reticulum membrane</location>
        <topology evidence="4">Peripheral membrane protein</topology>
    </subcellularLocation>
    <subcellularLocation>
        <location evidence="3">Microsome membrane</location>
        <topology evidence="3">Peripheral membrane protein</topology>
    </subcellularLocation>
</comment>
<comment type="cofactor">
    <cofactor evidence="1 11">
        <name>heme</name>
        <dbReference type="ChEBI" id="CHEBI:30413"/>
    </cofactor>
</comment>
<feature type="binding site" description="axial binding residue" evidence="11">
    <location>
        <position position="313"/>
    </location>
    <ligand>
        <name>heme</name>
        <dbReference type="ChEBI" id="CHEBI:30413"/>
    </ligand>
    <ligandPart>
        <name>Fe</name>
        <dbReference type="ChEBI" id="CHEBI:18248"/>
    </ligandPart>
</feature>
<dbReference type="OrthoDB" id="1470350at2759"/>
<dbReference type="InterPro" id="IPR036396">
    <property type="entry name" value="Cyt_P450_sf"/>
</dbReference>
<evidence type="ECO:0000256" key="11">
    <source>
        <dbReference type="PIRSR" id="PIRSR602403-1"/>
    </source>
</evidence>
<protein>
    <submittedName>
        <fullName evidence="14">Cytochrome P450 4g15-like</fullName>
    </submittedName>
</protein>
<evidence type="ECO:0000256" key="6">
    <source>
        <dbReference type="ARBA" id="ARBA00022617"/>
    </source>
</evidence>
<proteinExistence type="inferred from homology"/>
<comment type="similarity">
    <text evidence="5 12">Belongs to the cytochrome P450 family.</text>
</comment>
<keyword evidence="9 11" id="KW-0408">Iron</keyword>
<feature type="non-terminal residue" evidence="14">
    <location>
        <position position="1"/>
    </location>
</feature>
<dbReference type="InterPro" id="IPR001128">
    <property type="entry name" value="Cyt_P450"/>
</dbReference>
<dbReference type="InterPro" id="IPR050196">
    <property type="entry name" value="Cytochrome_P450_Monoox"/>
</dbReference>
<evidence type="ECO:0000256" key="7">
    <source>
        <dbReference type="ARBA" id="ARBA00022723"/>
    </source>
</evidence>
<comment type="function">
    <text evidence="2">May be involved in the metabolism of insect hormones and in the breakdown of synthetic insecticides.</text>
</comment>
<dbReference type="InterPro" id="IPR017972">
    <property type="entry name" value="Cyt_P450_CS"/>
</dbReference>
<evidence type="ECO:0000313" key="14">
    <source>
        <dbReference type="RefSeq" id="XP_014485697.1"/>
    </source>
</evidence>
<keyword evidence="8 12" id="KW-0560">Oxidoreductase</keyword>
<dbReference type="PRINTS" id="PR00385">
    <property type="entry name" value="P450"/>
</dbReference>
<dbReference type="GO" id="GO:0016705">
    <property type="term" value="F:oxidoreductase activity, acting on paired donors, with incorporation or reduction of molecular oxygen"/>
    <property type="evidence" value="ECO:0007669"/>
    <property type="project" value="InterPro"/>
</dbReference>
<reference evidence="14" key="1">
    <citation type="submission" date="2025-08" db="UniProtKB">
        <authorList>
            <consortium name="RefSeq"/>
        </authorList>
    </citation>
    <scope>IDENTIFICATION</scope>
</reference>
<evidence type="ECO:0000256" key="9">
    <source>
        <dbReference type="ARBA" id="ARBA00023004"/>
    </source>
</evidence>
<evidence type="ECO:0000256" key="4">
    <source>
        <dbReference type="ARBA" id="ARBA00004406"/>
    </source>
</evidence>
<dbReference type="InterPro" id="IPR002403">
    <property type="entry name" value="Cyt_P450_E_grp-IV"/>
</dbReference>
<dbReference type="GO" id="GO:0004497">
    <property type="term" value="F:monooxygenase activity"/>
    <property type="evidence" value="ECO:0007669"/>
    <property type="project" value="UniProtKB-KW"/>
</dbReference>
<dbReference type="Pfam" id="PF00067">
    <property type="entry name" value="p450"/>
    <property type="match status" value="2"/>
</dbReference>
<evidence type="ECO:0000256" key="5">
    <source>
        <dbReference type="ARBA" id="ARBA00010617"/>
    </source>
</evidence>
<dbReference type="GeneID" id="106750111"/>
<sequence>QQFDCHDYLSEVAVNIMVETALGVSREKIKHIGYDYTMAVKKLGEIVHKRHFNLLLRSDKLFKVSKYAKMQQKAIETVQSLLKLVIQEKKKDVEQKEKNNMHNIVAEHLNKNTEDDMSTTNYKMHYAKDDLDDIHENDVGEKKRLPLLEMLIDRKKKGEMTDKEILDDVNSALFAGYDTVSTTVSFVLCTLGCLSEIQERVHEEMDSIFFDSDRQCTFVDTVNMKYLERVILETLRLFPTIPLISRKIKKDVRIGNYVLPKDATIVMIPFLVHRAEKYYPNPLVFNPDNFLPDKMQQRNPYAYIPFSAGPRSCVGRKYAIVKIKILLSTILRKFRITSDVAYQEFP</sequence>
<dbReference type="GO" id="GO:0005789">
    <property type="term" value="C:endoplasmic reticulum membrane"/>
    <property type="evidence" value="ECO:0007669"/>
    <property type="project" value="UniProtKB-SubCell"/>
</dbReference>
<dbReference type="AlphaFoldDB" id="A0A6P3Y6M5"/>
<dbReference type="GO" id="GO:0020037">
    <property type="term" value="F:heme binding"/>
    <property type="evidence" value="ECO:0007669"/>
    <property type="project" value="InterPro"/>
</dbReference>
<evidence type="ECO:0000256" key="12">
    <source>
        <dbReference type="RuleBase" id="RU000461"/>
    </source>
</evidence>
<dbReference type="PANTHER" id="PTHR24291">
    <property type="entry name" value="CYTOCHROME P450 FAMILY 4"/>
    <property type="match status" value="1"/>
</dbReference>
<name>A0A6P3Y6M5_DINQU</name>
<dbReference type="KEGG" id="dqu:106750111"/>
<keyword evidence="10 12" id="KW-0503">Monooxygenase</keyword>
<dbReference type="RefSeq" id="XP_014485697.1">
    <property type="nucleotide sequence ID" value="XM_014630211.1"/>
</dbReference>
<evidence type="ECO:0000256" key="1">
    <source>
        <dbReference type="ARBA" id="ARBA00001971"/>
    </source>
</evidence>
<evidence type="ECO:0000313" key="13">
    <source>
        <dbReference type="Proteomes" id="UP000515204"/>
    </source>
</evidence>
<dbReference type="SUPFAM" id="SSF48264">
    <property type="entry name" value="Cytochrome P450"/>
    <property type="match status" value="1"/>
</dbReference>
<gene>
    <name evidence="14" type="primary">LOC106750111</name>
</gene>
<dbReference type="Proteomes" id="UP000515204">
    <property type="component" value="Unplaced"/>
</dbReference>
<keyword evidence="6 11" id="KW-0349">Heme</keyword>
<keyword evidence="13" id="KW-1185">Reference proteome</keyword>
<dbReference type="PROSITE" id="PS00086">
    <property type="entry name" value="CYTOCHROME_P450"/>
    <property type="match status" value="1"/>
</dbReference>
<keyword evidence="7 11" id="KW-0479">Metal-binding</keyword>